<gene>
    <name evidence="14" type="ORF">APX70_01452</name>
</gene>
<evidence type="ECO:0000256" key="7">
    <source>
        <dbReference type="ARBA" id="ARBA00022777"/>
    </source>
</evidence>
<dbReference type="Proteomes" id="UP000282378">
    <property type="component" value="Unassembled WGS sequence"/>
</dbReference>
<evidence type="ECO:0000313" key="14">
    <source>
        <dbReference type="EMBL" id="RML87756.1"/>
    </source>
</evidence>
<protein>
    <recommendedName>
        <fullName evidence="3">histidine kinase</fullName>
        <ecNumber evidence="3">2.7.13.3</ecNumber>
    </recommendedName>
</protein>
<keyword evidence="10 11" id="KW-0472">Membrane</keyword>
<feature type="domain" description="Histidine kinase" evidence="12">
    <location>
        <begin position="218"/>
        <end position="425"/>
    </location>
</feature>
<keyword evidence="8 11" id="KW-1133">Transmembrane helix</keyword>
<dbReference type="PRINTS" id="PR00344">
    <property type="entry name" value="BCTRLSENSOR"/>
</dbReference>
<comment type="subcellular location">
    <subcellularLocation>
        <location evidence="2">Membrane</location>
    </subcellularLocation>
</comment>
<dbReference type="AlphaFoldDB" id="A0A3M2ZHL1"/>
<feature type="transmembrane region" description="Helical" evidence="11">
    <location>
        <begin position="12"/>
        <end position="37"/>
    </location>
</feature>
<dbReference type="CDD" id="cd00082">
    <property type="entry name" value="HisKA"/>
    <property type="match status" value="1"/>
</dbReference>
<dbReference type="InterPro" id="IPR004358">
    <property type="entry name" value="Sig_transdc_His_kin-like_C"/>
</dbReference>
<evidence type="ECO:0000256" key="10">
    <source>
        <dbReference type="ARBA" id="ARBA00023136"/>
    </source>
</evidence>
<name>A0A3M2ZHL1_PSEYM</name>
<dbReference type="InterPro" id="IPR003660">
    <property type="entry name" value="HAMP_dom"/>
</dbReference>
<dbReference type="SMART" id="SM00387">
    <property type="entry name" value="HATPase_c"/>
    <property type="match status" value="1"/>
</dbReference>
<dbReference type="GO" id="GO:0005886">
    <property type="term" value="C:plasma membrane"/>
    <property type="evidence" value="ECO:0007669"/>
    <property type="project" value="TreeGrafter"/>
</dbReference>
<keyword evidence="4" id="KW-0597">Phosphoprotein</keyword>
<dbReference type="GO" id="GO:0000155">
    <property type="term" value="F:phosphorelay sensor kinase activity"/>
    <property type="evidence" value="ECO:0007669"/>
    <property type="project" value="InterPro"/>
</dbReference>
<dbReference type="Pfam" id="PF00512">
    <property type="entry name" value="HisKA"/>
    <property type="match status" value="1"/>
</dbReference>
<dbReference type="PANTHER" id="PTHR45436">
    <property type="entry name" value="SENSOR HISTIDINE KINASE YKOH"/>
    <property type="match status" value="1"/>
</dbReference>
<dbReference type="PROSITE" id="PS50885">
    <property type="entry name" value="HAMP"/>
    <property type="match status" value="1"/>
</dbReference>
<evidence type="ECO:0000256" key="2">
    <source>
        <dbReference type="ARBA" id="ARBA00004370"/>
    </source>
</evidence>
<dbReference type="Gene3D" id="6.10.340.10">
    <property type="match status" value="1"/>
</dbReference>
<organism evidence="14 15">
    <name type="scientific">Pseudomonas syringae pv. maculicola</name>
    <dbReference type="NCBI Taxonomy" id="59511"/>
    <lineage>
        <taxon>Bacteria</taxon>
        <taxon>Pseudomonadati</taxon>
        <taxon>Pseudomonadota</taxon>
        <taxon>Gammaproteobacteria</taxon>
        <taxon>Pseudomonadales</taxon>
        <taxon>Pseudomonadaceae</taxon>
        <taxon>Pseudomonas</taxon>
    </lineage>
</organism>
<dbReference type="SMART" id="SM00388">
    <property type="entry name" value="HisKA"/>
    <property type="match status" value="1"/>
</dbReference>
<feature type="domain" description="HAMP" evidence="13">
    <location>
        <begin position="156"/>
        <end position="210"/>
    </location>
</feature>
<evidence type="ECO:0000256" key="5">
    <source>
        <dbReference type="ARBA" id="ARBA00022679"/>
    </source>
</evidence>
<dbReference type="SUPFAM" id="SSF55874">
    <property type="entry name" value="ATPase domain of HSP90 chaperone/DNA topoisomerase II/histidine kinase"/>
    <property type="match status" value="1"/>
</dbReference>
<proteinExistence type="predicted"/>
<dbReference type="InterPro" id="IPR003661">
    <property type="entry name" value="HisK_dim/P_dom"/>
</dbReference>
<dbReference type="InterPro" id="IPR036097">
    <property type="entry name" value="HisK_dim/P_sf"/>
</dbReference>
<evidence type="ECO:0000256" key="9">
    <source>
        <dbReference type="ARBA" id="ARBA00023012"/>
    </source>
</evidence>
<dbReference type="InterPro" id="IPR003594">
    <property type="entry name" value="HATPase_dom"/>
</dbReference>
<reference evidence="14 15" key="1">
    <citation type="submission" date="2018-08" db="EMBL/GenBank/DDBJ databases">
        <title>Recombination of ecologically and evolutionarily significant loci maintains genetic cohesion in the Pseudomonas syringae species complex.</title>
        <authorList>
            <person name="Dillon M."/>
            <person name="Thakur S."/>
            <person name="Almeida R.N.D."/>
            <person name="Weir B.S."/>
            <person name="Guttman D.S."/>
        </authorList>
    </citation>
    <scope>NUCLEOTIDE SEQUENCE [LARGE SCALE GENOMIC DNA]</scope>
    <source>
        <strain evidence="14 15">88_10</strain>
    </source>
</reference>
<dbReference type="Pfam" id="PF00672">
    <property type="entry name" value="HAMP"/>
    <property type="match status" value="1"/>
</dbReference>
<dbReference type="PROSITE" id="PS50109">
    <property type="entry name" value="HIS_KIN"/>
    <property type="match status" value="1"/>
</dbReference>
<dbReference type="Gene3D" id="3.30.565.10">
    <property type="entry name" value="Histidine kinase-like ATPase, C-terminal domain"/>
    <property type="match status" value="1"/>
</dbReference>
<keyword evidence="5" id="KW-0808">Transferase</keyword>
<dbReference type="SUPFAM" id="SSF47384">
    <property type="entry name" value="Homodimeric domain of signal transducing histidine kinase"/>
    <property type="match status" value="1"/>
</dbReference>
<evidence type="ECO:0000256" key="1">
    <source>
        <dbReference type="ARBA" id="ARBA00000085"/>
    </source>
</evidence>
<dbReference type="GeneID" id="1187265"/>
<keyword evidence="9" id="KW-0902">Two-component regulatory system</keyword>
<accession>A0A3M2ZHL1</accession>
<evidence type="ECO:0000313" key="15">
    <source>
        <dbReference type="Proteomes" id="UP000282378"/>
    </source>
</evidence>
<evidence type="ECO:0000256" key="6">
    <source>
        <dbReference type="ARBA" id="ARBA00022692"/>
    </source>
</evidence>
<dbReference type="EMBL" id="RBNL01001613">
    <property type="protein sequence ID" value="RML87756.1"/>
    <property type="molecule type" value="Genomic_DNA"/>
</dbReference>
<evidence type="ECO:0000256" key="3">
    <source>
        <dbReference type="ARBA" id="ARBA00012438"/>
    </source>
</evidence>
<feature type="transmembrane region" description="Helical" evidence="11">
    <location>
        <begin position="131"/>
        <end position="155"/>
    </location>
</feature>
<keyword evidence="6 11" id="KW-0812">Transmembrane</keyword>
<evidence type="ECO:0000256" key="8">
    <source>
        <dbReference type="ARBA" id="ARBA00022989"/>
    </source>
</evidence>
<dbReference type="InterPro" id="IPR005467">
    <property type="entry name" value="His_kinase_dom"/>
</dbReference>
<comment type="caution">
    <text evidence="14">The sequence shown here is derived from an EMBL/GenBank/DDBJ whole genome shotgun (WGS) entry which is preliminary data.</text>
</comment>
<evidence type="ECO:0000259" key="13">
    <source>
        <dbReference type="PROSITE" id="PS50885"/>
    </source>
</evidence>
<dbReference type="PANTHER" id="PTHR45436:SF16">
    <property type="entry name" value="HISTIDINE KINASE"/>
    <property type="match status" value="1"/>
</dbReference>
<dbReference type="Gene3D" id="1.10.287.130">
    <property type="match status" value="1"/>
</dbReference>
<evidence type="ECO:0000256" key="11">
    <source>
        <dbReference type="SAM" id="Phobius"/>
    </source>
</evidence>
<comment type="catalytic activity">
    <reaction evidence="1">
        <text>ATP + protein L-histidine = ADP + protein N-phospho-L-histidine.</text>
        <dbReference type="EC" id="2.7.13.3"/>
    </reaction>
</comment>
<dbReference type="EC" id="2.7.13.3" evidence="3"/>
<evidence type="ECO:0000259" key="12">
    <source>
        <dbReference type="PROSITE" id="PS50109"/>
    </source>
</evidence>
<dbReference type="InterPro" id="IPR050428">
    <property type="entry name" value="TCS_sensor_his_kinase"/>
</dbReference>
<dbReference type="Pfam" id="PF02518">
    <property type="entry name" value="HATPase_c"/>
    <property type="match status" value="1"/>
</dbReference>
<dbReference type="InterPro" id="IPR036890">
    <property type="entry name" value="HATPase_C_sf"/>
</dbReference>
<keyword evidence="7 14" id="KW-0418">Kinase</keyword>
<evidence type="ECO:0000256" key="4">
    <source>
        <dbReference type="ARBA" id="ARBA00022553"/>
    </source>
</evidence>
<dbReference type="RefSeq" id="WP_011105576.1">
    <property type="nucleotide sequence ID" value="NZ_LGLH01000008.1"/>
</dbReference>
<sequence>MDFTHSIKKRIVIVFALMTAFVAIVFAAGIVATFHVVERRLTDTSLAGSLHRILAMDTVDDWRHEPEKDEFFYVQDGPGDLLMPRNLLSLPSGFQEIELQGAPFYAMVREVDGKKYVLLRNHKALQRRENLLFMTVGGGVLLSVLLALGLGWLLARRVMSPVIRLARQVRHRDQLLSFAPPLGPDYAADEVGDLARSFDDTLLKLRPALAREQLFTSDVSNELRSPLIVLASASETLLQTASLDIRCQKQVTRIARATDTMLHLVDTFLLLARDEDRHPTEANPVSLRQVADEQADIWGKQIRSKGLEFIYDPTEHSQARYSDTLLSSVMGNLLRNAWHYTDKGRITLALTEYGFVVEDTGIGIPEEKQRAMFEPFVRGDEKRGEGLGLGLSLVQRICTNQKWEVQLYSQEPNGCRFSVNLMDNNKAQ</sequence>